<dbReference type="SUPFAM" id="SSF53335">
    <property type="entry name" value="S-adenosyl-L-methionine-dependent methyltransferases"/>
    <property type="match status" value="1"/>
</dbReference>
<keyword evidence="2" id="KW-0489">Methyltransferase</keyword>
<evidence type="ECO:0000313" key="2">
    <source>
        <dbReference type="EMBL" id="XDQ24589.1"/>
    </source>
</evidence>
<dbReference type="Gene3D" id="3.40.50.150">
    <property type="entry name" value="Vaccinia Virus protein VP39"/>
    <property type="match status" value="1"/>
</dbReference>
<keyword evidence="2" id="KW-0808">Transferase</keyword>
<protein>
    <submittedName>
        <fullName evidence="2">Class I SAM-dependent methyltransferase</fullName>
    </submittedName>
</protein>
<dbReference type="InterPro" id="IPR029063">
    <property type="entry name" value="SAM-dependent_MTases_sf"/>
</dbReference>
<name>A0AB39P613_9ACTN</name>
<gene>
    <name evidence="2" type="ORF">AB5J56_07815</name>
</gene>
<dbReference type="GO" id="GO:0032259">
    <property type="term" value="P:methylation"/>
    <property type="evidence" value="ECO:0007669"/>
    <property type="project" value="UniProtKB-KW"/>
</dbReference>
<organism evidence="2">
    <name type="scientific">Streptomyces sp. R21</name>
    <dbReference type="NCBI Taxonomy" id="3238627"/>
    <lineage>
        <taxon>Bacteria</taxon>
        <taxon>Bacillati</taxon>
        <taxon>Actinomycetota</taxon>
        <taxon>Actinomycetes</taxon>
        <taxon>Kitasatosporales</taxon>
        <taxon>Streptomycetaceae</taxon>
        <taxon>Streptomyces</taxon>
    </lineage>
</organism>
<feature type="domain" description="Methyltransferase type 11" evidence="1">
    <location>
        <begin position="133"/>
        <end position="207"/>
    </location>
</feature>
<dbReference type="EMBL" id="CP163435">
    <property type="protein sequence ID" value="XDQ24589.1"/>
    <property type="molecule type" value="Genomic_DNA"/>
</dbReference>
<proteinExistence type="predicted"/>
<dbReference type="Pfam" id="PF08241">
    <property type="entry name" value="Methyltransf_11"/>
    <property type="match status" value="1"/>
</dbReference>
<dbReference type="CDD" id="cd02440">
    <property type="entry name" value="AdoMet_MTases"/>
    <property type="match status" value="1"/>
</dbReference>
<dbReference type="AlphaFoldDB" id="A0AB39P613"/>
<evidence type="ECO:0000259" key="1">
    <source>
        <dbReference type="Pfam" id="PF08241"/>
    </source>
</evidence>
<reference evidence="2" key="1">
    <citation type="submission" date="2024-07" db="EMBL/GenBank/DDBJ databases">
        <authorList>
            <person name="Yu S.T."/>
        </authorList>
    </citation>
    <scope>NUCLEOTIDE SEQUENCE</scope>
    <source>
        <strain evidence="2">R21</strain>
    </source>
</reference>
<dbReference type="RefSeq" id="WP_369231372.1">
    <property type="nucleotide sequence ID" value="NZ_CP163435.1"/>
</dbReference>
<accession>A0AB39P613</accession>
<dbReference type="GO" id="GO:0008757">
    <property type="term" value="F:S-adenosylmethionine-dependent methyltransferase activity"/>
    <property type="evidence" value="ECO:0007669"/>
    <property type="project" value="InterPro"/>
</dbReference>
<dbReference type="InterPro" id="IPR013216">
    <property type="entry name" value="Methyltransf_11"/>
</dbReference>
<sequence length="324" mass="35013">MALAEPELVRHLLVCPRCRSALTAGAGSLHCTSPACPYSTSPGFPVTGRWPVLVDFERSVVGREETGEAIGRTDGAPRAAGVVSGAGADRLPAVLRRVWKPPNRVAARQIDLLLRSLPGPTPTLLVIGGATVGNGVEELYRDPRVQVIGFDIVRSPLTQFVADAHQIPLPTGSVDAVLAQAVLEHVLDPAGVVGEIHRVLKDDGLVYAETPFLQQVHAGPYDFTRFTSSGHRYLFRRFDELAAGTVAGPGTQLLWSADHLVRGLARSALAGRLTRGLLWWLRGIDRLVPADFASDNASACYFLGRKREREMTAREIVGYYRGAQ</sequence>